<sequence length="573" mass="66342">MKYFSLFNSRVVDIDTESFEYLPYIEEIDLSANSLQMEIDYGNLITLLFSLTKLEIIRLTGNSRNSNSTENHEVFPEKKANRTIDIPRNIEEMHFSFSTLSRGRYSFSYGLNLNRNNSIRVLDFASMKLFGKLGPIHGLVHLTDLYADNMGSEIYPNTISCHNGAFESIEELLISGNSMNMRDHTLNATYEMFVNCPRLRKIDLSYNKMATMPFIMFRNSSQLRTIHLNGNKLKKFNIDLESALHLESLNIADNELQSLPENIQRIIGRQNKDSNVTVRVDLQGNPLICGCNSIDFIAWMQENSKNIMQWEELQCTYFNDSTVKMHTIDLAALKFSCWKPVILAGTIPSGFMLVFGCLAFLVYRRRYKLHYLYLQLRAALRHHGKENNEYDFDAFISYNSLDKTWGQEALYATLVGVHHYKICIDDRNFRPGAYISDIILDAINRSNKVILIITQNFLRSKWCTYEMNIARGELANRGRDCLVLILKEPINVIPKELITPTLQSLLDTRVYLEWSDYVDRQAVFWRKLCDALGEPRPHIEEQGGSQYTMPQNEEDEQAVENFLRENTQLLDAF</sequence>
<feature type="transmembrane region" description="Helical" evidence="6">
    <location>
        <begin position="341"/>
        <end position="363"/>
    </location>
</feature>
<comment type="subcellular location">
    <subcellularLocation>
        <location evidence="1">Membrane</location>
        <topology evidence="1">Single-pass membrane protein</topology>
    </subcellularLocation>
</comment>
<proteinExistence type="predicted"/>
<dbReference type="Pfam" id="PF13676">
    <property type="entry name" value="TIR_2"/>
    <property type="match status" value="1"/>
</dbReference>
<keyword evidence="5 6" id="KW-0472">Membrane</keyword>
<keyword evidence="9" id="KW-1185">Reference proteome</keyword>
<dbReference type="EMBL" id="CAIIXF020000012">
    <property type="protein sequence ID" value="CAH1801357.1"/>
    <property type="molecule type" value="Genomic_DNA"/>
</dbReference>
<reference evidence="8" key="1">
    <citation type="submission" date="2022-03" db="EMBL/GenBank/DDBJ databases">
        <authorList>
            <person name="Martin C."/>
        </authorList>
    </citation>
    <scope>NUCLEOTIDE SEQUENCE</scope>
</reference>
<evidence type="ECO:0000256" key="1">
    <source>
        <dbReference type="ARBA" id="ARBA00004167"/>
    </source>
</evidence>
<dbReference type="GO" id="GO:0038023">
    <property type="term" value="F:signaling receptor activity"/>
    <property type="evidence" value="ECO:0007669"/>
    <property type="project" value="TreeGrafter"/>
</dbReference>
<evidence type="ECO:0000256" key="6">
    <source>
        <dbReference type="SAM" id="Phobius"/>
    </source>
</evidence>
<organism evidence="8 9">
    <name type="scientific">Owenia fusiformis</name>
    <name type="common">Polychaete worm</name>
    <dbReference type="NCBI Taxonomy" id="6347"/>
    <lineage>
        <taxon>Eukaryota</taxon>
        <taxon>Metazoa</taxon>
        <taxon>Spiralia</taxon>
        <taxon>Lophotrochozoa</taxon>
        <taxon>Annelida</taxon>
        <taxon>Polychaeta</taxon>
        <taxon>Sedentaria</taxon>
        <taxon>Canalipalpata</taxon>
        <taxon>Sabellida</taxon>
        <taxon>Oweniida</taxon>
        <taxon>Oweniidae</taxon>
        <taxon>Owenia</taxon>
    </lineage>
</organism>
<dbReference type="SUPFAM" id="SSF52200">
    <property type="entry name" value="Toll/Interleukin receptor TIR domain"/>
    <property type="match status" value="1"/>
</dbReference>
<dbReference type="SMART" id="SM00255">
    <property type="entry name" value="TIR"/>
    <property type="match status" value="1"/>
</dbReference>
<keyword evidence="3" id="KW-0732">Signal</keyword>
<evidence type="ECO:0000256" key="4">
    <source>
        <dbReference type="ARBA" id="ARBA00022989"/>
    </source>
</evidence>
<dbReference type="Proteomes" id="UP000749559">
    <property type="component" value="Unassembled WGS sequence"/>
</dbReference>
<feature type="domain" description="TIR" evidence="7">
    <location>
        <begin position="390"/>
        <end position="532"/>
    </location>
</feature>
<evidence type="ECO:0000259" key="7">
    <source>
        <dbReference type="PROSITE" id="PS50104"/>
    </source>
</evidence>
<dbReference type="OrthoDB" id="1526598at2759"/>
<evidence type="ECO:0000313" key="9">
    <source>
        <dbReference type="Proteomes" id="UP000749559"/>
    </source>
</evidence>
<gene>
    <name evidence="8" type="ORF">OFUS_LOCUS25154</name>
</gene>
<dbReference type="InterPro" id="IPR000157">
    <property type="entry name" value="TIR_dom"/>
</dbReference>
<evidence type="ECO:0000313" key="8">
    <source>
        <dbReference type="EMBL" id="CAH1801357.1"/>
    </source>
</evidence>
<evidence type="ECO:0000256" key="2">
    <source>
        <dbReference type="ARBA" id="ARBA00022692"/>
    </source>
</evidence>
<comment type="caution">
    <text evidence="8">The sequence shown here is derived from an EMBL/GenBank/DDBJ whole genome shotgun (WGS) entry which is preliminary data.</text>
</comment>
<protein>
    <recommendedName>
        <fullName evidence="7">TIR domain-containing protein</fullName>
    </recommendedName>
</protein>
<keyword evidence="4 6" id="KW-1133">Transmembrane helix</keyword>
<dbReference type="SUPFAM" id="SSF52058">
    <property type="entry name" value="L domain-like"/>
    <property type="match status" value="1"/>
</dbReference>
<dbReference type="InterPro" id="IPR032675">
    <property type="entry name" value="LRR_dom_sf"/>
</dbReference>
<dbReference type="PANTHER" id="PTHR24365">
    <property type="entry name" value="TOLL-LIKE RECEPTOR"/>
    <property type="match status" value="1"/>
</dbReference>
<dbReference type="Gene3D" id="3.40.50.10140">
    <property type="entry name" value="Toll/interleukin-1 receptor homology (TIR) domain"/>
    <property type="match status" value="1"/>
</dbReference>
<dbReference type="InterPro" id="IPR035897">
    <property type="entry name" value="Toll_tir_struct_dom_sf"/>
</dbReference>
<accession>A0A8S4Q547</accession>
<keyword evidence="2 6" id="KW-0812">Transmembrane</keyword>
<evidence type="ECO:0000256" key="3">
    <source>
        <dbReference type="ARBA" id="ARBA00022729"/>
    </source>
</evidence>
<dbReference type="Gene3D" id="3.80.10.10">
    <property type="entry name" value="Ribonuclease Inhibitor"/>
    <property type="match status" value="1"/>
</dbReference>
<dbReference type="GO" id="GO:0007165">
    <property type="term" value="P:signal transduction"/>
    <property type="evidence" value="ECO:0007669"/>
    <property type="project" value="InterPro"/>
</dbReference>
<dbReference type="PANTHER" id="PTHR24365:SF530">
    <property type="entry name" value="MSTPROX-RELATED"/>
    <property type="match status" value="1"/>
</dbReference>
<dbReference type="GO" id="GO:0005886">
    <property type="term" value="C:plasma membrane"/>
    <property type="evidence" value="ECO:0007669"/>
    <property type="project" value="TreeGrafter"/>
</dbReference>
<dbReference type="AlphaFoldDB" id="A0A8S4Q547"/>
<name>A0A8S4Q547_OWEFU</name>
<dbReference type="PROSITE" id="PS50104">
    <property type="entry name" value="TIR"/>
    <property type="match status" value="1"/>
</dbReference>
<evidence type="ECO:0000256" key="5">
    <source>
        <dbReference type="ARBA" id="ARBA00023136"/>
    </source>
</evidence>